<comment type="caution">
    <text evidence="2">The sequence shown here is derived from an EMBL/GenBank/DDBJ whole genome shotgun (WGS) entry which is preliminary data.</text>
</comment>
<evidence type="ECO:0000256" key="1">
    <source>
        <dbReference type="SAM" id="MobiDB-lite"/>
    </source>
</evidence>
<name>A0AAV7JG01_9METZ</name>
<proteinExistence type="predicted"/>
<organism evidence="2 3">
    <name type="scientific">Oopsacas minuta</name>
    <dbReference type="NCBI Taxonomy" id="111878"/>
    <lineage>
        <taxon>Eukaryota</taxon>
        <taxon>Metazoa</taxon>
        <taxon>Porifera</taxon>
        <taxon>Hexactinellida</taxon>
        <taxon>Hexasterophora</taxon>
        <taxon>Lyssacinosida</taxon>
        <taxon>Leucopsacidae</taxon>
        <taxon>Oopsacas</taxon>
    </lineage>
</organism>
<reference evidence="2 3" key="1">
    <citation type="journal article" date="2023" name="BMC Biol.">
        <title>The compact genome of the sponge Oopsacas minuta (Hexactinellida) is lacking key metazoan core genes.</title>
        <authorList>
            <person name="Santini S."/>
            <person name="Schenkelaars Q."/>
            <person name="Jourda C."/>
            <person name="Duchesne M."/>
            <person name="Belahbib H."/>
            <person name="Rocher C."/>
            <person name="Selva M."/>
            <person name="Riesgo A."/>
            <person name="Vervoort M."/>
            <person name="Leys S.P."/>
            <person name="Kodjabachian L."/>
            <person name="Le Bivic A."/>
            <person name="Borchiellini C."/>
            <person name="Claverie J.M."/>
            <person name="Renard E."/>
        </authorList>
    </citation>
    <scope>NUCLEOTIDE SEQUENCE [LARGE SCALE GENOMIC DNA]</scope>
    <source>
        <strain evidence="2">SPO-2</strain>
    </source>
</reference>
<dbReference type="EMBL" id="JAKMXF010000338">
    <property type="protein sequence ID" value="KAI6647759.1"/>
    <property type="molecule type" value="Genomic_DNA"/>
</dbReference>
<sequence>MFDKYLLKALLTMAKRFLPCLFTIEHPNNENPPQKQDDGIADCLTVTTKTICIDEELPNLQSYSNDLGGLQSDDYKQIIGVIPRMEAMYHSMVSSSRLTQQAVEDVVDKMDQLAVNQWKMKERQDQMNFSQYEILDTLKKLEENQRSTNLETTTLSSKLLGSQTSVSTEIQTVGVERRNVDTQTFENHGGLRAKSKLRRPDKFCEN</sequence>
<gene>
    <name evidence="2" type="ORF">LOD99_8600</name>
</gene>
<dbReference type="AlphaFoldDB" id="A0AAV7JG01"/>
<feature type="region of interest" description="Disordered" evidence="1">
    <location>
        <begin position="185"/>
        <end position="206"/>
    </location>
</feature>
<evidence type="ECO:0000313" key="2">
    <source>
        <dbReference type="EMBL" id="KAI6647759.1"/>
    </source>
</evidence>
<dbReference type="Proteomes" id="UP001165289">
    <property type="component" value="Unassembled WGS sequence"/>
</dbReference>
<evidence type="ECO:0000313" key="3">
    <source>
        <dbReference type="Proteomes" id="UP001165289"/>
    </source>
</evidence>
<accession>A0AAV7JG01</accession>
<protein>
    <submittedName>
        <fullName evidence="2">Uncharacterized protein</fullName>
    </submittedName>
</protein>
<keyword evidence="3" id="KW-1185">Reference proteome</keyword>